<keyword evidence="5 7" id="KW-0408">Iron</keyword>
<evidence type="ECO:0000256" key="9">
    <source>
        <dbReference type="SAM" id="Phobius"/>
    </source>
</evidence>
<accession>A0ABD0KND8</accession>
<keyword evidence="9" id="KW-0472">Membrane</keyword>
<evidence type="ECO:0000256" key="8">
    <source>
        <dbReference type="RuleBase" id="RU000461"/>
    </source>
</evidence>
<dbReference type="GO" id="GO:0046872">
    <property type="term" value="F:metal ion binding"/>
    <property type="evidence" value="ECO:0007669"/>
    <property type="project" value="UniProtKB-KW"/>
</dbReference>
<name>A0ABD0KND8_9CAEN</name>
<keyword evidence="9" id="KW-1133">Transmembrane helix</keyword>
<dbReference type="PRINTS" id="PR00385">
    <property type="entry name" value="P450"/>
</dbReference>
<dbReference type="GO" id="GO:0034653">
    <property type="term" value="P:retinoic acid catabolic process"/>
    <property type="evidence" value="ECO:0007669"/>
    <property type="project" value="UniProtKB-ARBA"/>
</dbReference>
<comment type="cofactor">
    <cofactor evidence="7">
        <name>heme</name>
        <dbReference type="ChEBI" id="CHEBI:30413"/>
    </cofactor>
</comment>
<gene>
    <name evidence="10" type="ORF">BaRGS_00020011</name>
</gene>
<evidence type="ECO:0000256" key="2">
    <source>
        <dbReference type="ARBA" id="ARBA00022617"/>
    </source>
</evidence>
<keyword evidence="11" id="KW-1185">Reference proteome</keyword>
<evidence type="ECO:0008006" key="12">
    <source>
        <dbReference type="Google" id="ProtNLM"/>
    </source>
</evidence>
<keyword evidence="2 7" id="KW-0349">Heme</keyword>
<dbReference type="Proteomes" id="UP001519460">
    <property type="component" value="Unassembled WGS sequence"/>
</dbReference>
<keyword evidence="4 8" id="KW-0560">Oxidoreductase</keyword>
<dbReference type="InterPro" id="IPR017972">
    <property type="entry name" value="Cyt_P450_CS"/>
</dbReference>
<dbReference type="PANTHER" id="PTHR24286">
    <property type="entry name" value="CYTOCHROME P450 26"/>
    <property type="match status" value="1"/>
</dbReference>
<dbReference type="EMBL" id="JACVVK020000147">
    <property type="protein sequence ID" value="KAK7488714.1"/>
    <property type="molecule type" value="Genomic_DNA"/>
</dbReference>
<evidence type="ECO:0000256" key="7">
    <source>
        <dbReference type="PIRSR" id="PIRSR602403-1"/>
    </source>
</evidence>
<evidence type="ECO:0000256" key="1">
    <source>
        <dbReference type="ARBA" id="ARBA00010617"/>
    </source>
</evidence>
<keyword evidence="9" id="KW-0812">Transmembrane</keyword>
<feature type="transmembrane region" description="Helical" evidence="9">
    <location>
        <begin position="64"/>
        <end position="85"/>
    </location>
</feature>
<evidence type="ECO:0000256" key="4">
    <source>
        <dbReference type="ARBA" id="ARBA00023002"/>
    </source>
</evidence>
<organism evidence="10 11">
    <name type="scientific">Batillaria attramentaria</name>
    <dbReference type="NCBI Taxonomy" id="370345"/>
    <lineage>
        <taxon>Eukaryota</taxon>
        <taxon>Metazoa</taxon>
        <taxon>Spiralia</taxon>
        <taxon>Lophotrochozoa</taxon>
        <taxon>Mollusca</taxon>
        <taxon>Gastropoda</taxon>
        <taxon>Caenogastropoda</taxon>
        <taxon>Sorbeoconcha</taxon>
        <taxon>Cerithioidea</taxon>
        <taxon>Batillariidae</taxon>
        <taxon>Batillaria</taxon>
    </lineage>
</organism>
<protein>
    <recommendedName>
        <fullName evidence="12">Cytochrome P450 26A1</fullName>
    </recommendedName>
</protein>
<keyword evidence="3 7" id="KW-0479">Metal-binding</keyword>
<dbReference type="SUPFAM" id="SSF48264">
    <property type="entry name" value="Cytochrome P450"/>
    <property type="match status" value="1"/>
</dbReference>
<keyword evidence="6 8" id="KW-0503">Monooxygenase</keyword>
<comment type="similarity">
    <text evidence="1 8">Belongs to the cytochrome P450 family.</text>
</comment>
<feature type="binding site" description="axial binding residue" evidence="7">
    <location>
        <position position="459"/>
    </location>
    <ligand>
        <name>heme</name>
        <dbReference type="ChEBI" id="CHEBI:30413"/>
    </ligand>
    <ligandPart>
        <name>Fe</name>
        <dbReference type="ChEBI" id="CHEBI:18248"/>
    </ligandPart>
</feature>
<evidence type="ECO:0000313" key="11">
    <source>
        <dbReference type="Proteomes" id="UP001519460"/>
    </source>
</evidence>
<dbReference type="GO" id="GO:0004497">
    <property type="term" value="F:monooxygenase activity"/>
    <property type="evidence" value="ECO:0007669"/>
    <property type="project" value="UniProtKB-KW"/>
</dbReference>
<evidence type="ECO:0000256" key="3">
    <source>
        <dbReference type="ARBA" id="ARBA00022723"/>
    </source>
</evidence>
<reference evidence="10 11" key="1">
    <citation type="journal article" date="2023" name="Sci. Data">
        <title>Genome assembly of the Korean intertidal mud-creeper Batillaria attramentaria.</title>
        <authorList>
            <person name="Patra A.K."/>
            <person name="Ho P.T."/>
            <person name="Jun S."/>
            <person name="Lee S.J."/>
            <person name="Kim Y."/>
            <person name="Won Y.J."/>
        </authorList>
    </citation>
    <scope>NUCLEOTIDE SEQUENCE [LARGE SCALE GENOMIC DNA]</scope>
    <source>
        <strain evidence="10">Wonlab-2016</strain>
    </source>
</reference>
<dbReference type="PRINTS" id="PR00465">
    <property type="entry name" value="EP450IV"/>
</dbReference>
<comment type="caution">
    <text evidence="10">The sequence shown here is derived from an EMBL/GenBank/DDBJ whole genome shotgun (WGS) entry which is preliminary data.</text>
</comment>
<dbReference type="InterPro" id="IPR002403">
    <property type="entry name" value="Cyt_P450_E_grp-IV"/>
</dbReference>
<dbReference type="AlphaFoldDB" id="A0ABD0KND8"/>
<dbReference type="PANTHER" id="PTHR24286:SF384">
    <property type="entry name" value="P450, PUTATIVE (EUROFUNG)-RELATED"/>
    <property type="match status" value="1"/>
</dbReference>
<dbReference type="PROSITE" id="PS00086">
    <property type="entry name" value="CYTOCHROME_P450"/>
    <property type="match status" value="1"/>
</dbReference>
<dbReference type="InterPro" id="IPR001128">
    <property type="entry name" value="Cyt_P450"/>
</dbReference>
<dbReference type="Pfam" id="PF00067">
    <property type="entry name" value="p450"/>
    <property type="match status" value="2"/>
</dbReference>
<sequence>MSAEGLETFHHAFYNNSIVFGSLCGTWQPHNDTEAGGDYACVSAATASGWSDPSSVLLACLRSVLLSSALPGLLTLLSWLLWGLYYLSFRSNTSRLPLPPGSMGLPLIGETLTLMLLGASFYKSRRKLYGNVFKTHLLGCPIVRVVGASNVRKVLLGENTLVTSYWPASVRMMMGSTTISMSSGESHRMLRKGVAKAFNHEALSGYAPVMQQLVRDYLARWCDLGYVKGHRECQRLTFAIAWRALTGLRHVRHADQEYLLDGLRARKDLLEKIENCIRERESQPEVGKDALSLLMRLGGEDRELTNEELKNVCLELLFAGHATASSASTSLFYFLAKNPPVVQRILEELEEHGLLDGDADDLTYDILSKLTYAGHVVKEVLRLAPPIGAGFRRALKTFELDGYQVPKGWNVVYSIRETQMFSDLFDKGDSFDPDRWQHLDNRSDETFHYLPFGRGARSCVGKEYARLLLKILTVELTRSCSWTLLNEDVQMRLLPVPHPTDGLPMHITFQQSPNNRRRAATV</sequence>
<proteinExistence type="inferred from homology"/>
<evidence type="ECO:0000256" key="5">
    <source>
        <dbReference type="ARBA" id="ARBA00023004"/>
    </source>
</evidence>
<evidence type="ECO:0000313" key="10">
    <source>
        <dbReference type="EMBL" id="KAK7488714.1"/>
    </source>
</evidence>
<dbReference type="Gene3D" id="1.10.630.10">
    <property type="entry name" value="Cytochrome P450"/>
    <property type="match status" value="1"/>
</dbReference>
<dbReference type="InterPro" id="IPR036396">
    <property type="entry name" value="Cyt_P450_sf"/>
</dbReference>
<evidence type="ECO:0000256" key="6">
    <source>
        <dbReference type="ARBA" id="ARBA00023033"/>
    </source>
</evidence>